<dbReference type="GO" id="GO:1990904">
    <property type="term" value="C:ribonucleoprotein complex"/>
    <property type="evidence" value="ECO:0007669"/>
    <property type="project" value="UniProtKB-KW"/>
</dbReference>
<keyword evidence="7" id="KW-1185">Reference proteome</keyword>
<dbReference type="SUPFAM" id="SSF52166">
    <property type="entry name" value="Ribosomal protein L4"/>
    <property type="match status" value="1"/>
</dbReference>
<dbReference type="HOGENOM" id="CLU_041575_4_0_1"/>
<evidence type="ECO:0000256" key="3">
    <source>
        <dbReference type="ARBA" id="ARBA00023274"/>
    </source>
</evidence>
<evidence type="ECO:0000256" key="1">
    <source>
        <dbReference type="ARBA" id="ARBA00010528"/>
    </source>
</evidence>
<accession>A0A086T2V3</accession>
<dbReference type="OrthoDB" id="275876at2759"/>
<dbReference type="EMBL" id="JPKY01000064">
    <property type="protein sequence ID" value="KFH43685.1"/>
    <property type="molecule type" value="Genomic_DNA"/>
</dbReference>
<gene>
    <name evidence="6" type="ORF">ACRE_055880</name>
</gene>
<sequence length="315" mass="35394">MDGEGETKKKKLTMPCKQQPANLSKTFARSLATEAPRTNITRSADTQTLLQSWHPASTVPVTVHSFPWLEPTSLEEWSVEHLYLPLRRDLLHLAVVYEGDNTRLGTASTKTRWDVHGSHRKVHPQKGTGRARAGSKQSPIRRGGGVSHGPHPRDFGTKLNRKTYDKAWRTALSYRYRRGELLVCEDGMDLALPRDFELVADRHLRDGMREAYLAKYVTGVLGSLGLGRPDGRTLFVTGDRRQRLFEALEQVPWEGRALDLEDVDVKDLLEGGRVVMERGVLKEMIERHQSDLVSKVVVNGFAHHGPQSGQRLLGA</sequence>
<dbReference type="PANTHER" id="PTHR10746:SF6">
    <property type="entry name" value="LARGE RIBOSOMAL SUBUNIT PROTEIN UL4M"/>
    <property type="match status" value="1"/>
</dbReference>
<feature type="region of interest" description="Disordered" evidence="5">
    <location>
        <begin position="112"/>
        <end position="157"/>
    </location>
</feature>
<protein>
    <recommendedName>
        <fullName evidence="4">Large ribosomal subunit protein uL4m</fullName>
    </recommendedName>
</protein>
<dbReference type="Gene3D" id="3.40.1370.10">
    <property type="match status" value="1"/>
</dbReference>
<organism evidence="6 7">
    <name type="scientific">Hapsidospora chrysogenum (strain ATCC 11550 / CBS 779.69 / DSM 880 / IAM 14645 / JCM 23072 / IMI 49137)</name>
    <name type="common">Acremonium chrysogenum</name>
    <dbReference type="NCBI Taxonomy" id="857340"/>
    <lineage>
        <taxon>Eukaryota</taxon>
        <taxon>Fungi</taxon>
        <taxon>Dikarya</taxon>
        <taxon>Ascomycota</taxon>
        <taxon>Pezizomycotina</taxon>
        <taxon>Sordariomycetes</taxon>
        <taxon>Hypocreomycetidae</taxon>
        <taxon>Hypocreales</taxon>
        <taxon>Bionectriaceae</taxon>
        <taxon>Hapsidospora</taxon>
    </lineage>
</organism>
<evidence type="ECO:0000256" key="4">
    <source>
        <dbReference type="ARBA" id="ARBA00040565"/>
    </source>
</evidence>
<evidence type="ECO:0000256" key="5">
    <source>
        <dbReference type="SAM" id="MobiDB-lite"/>
    </source>
</evidence>
<dbReference type="FunFam" id="3.40.1370.10:FF:000016">
    <property type="entry name" value="60S ribosomal protein L4, mitochondrial"/>
    <property type="match status" value="1"/>
</dbReference>
<dbReference type="GO" id="GO:0003735">
    <property type="term" value="F:structural constituent of ribosome"/>
    <property type="evidence" value="ECO:0007669"/>
    <property type="project" value="InterPro"/>
</dbReference>
<comment type="similarity">
    <text evidence="1">Belongs to the universal ribosomal protein uL4 family.</text>
</comment>
<evidence type="ECO:0000313" key="7">
    <source>
        <dbReference type="Proteomes" id="UP000029964"/>
    </source>
</evidence>
<keyword evidence="2 6" id="KW-0689">Ribosomal protein</keyword>
<evidence type="ECO:0000256" key="2">
    <source>
        <dbReference type="ARBA" id="ARBA00022980"/>
    </source>
</evidence>
<dbReference type="PANTHER" id="PTHR10746">
    <property type="entry name" value="50S RIBOSOMAL PROTEIN L4"/>
    <property type="match status" value="1"/>
</dbReference>
<dbReference type="GO" id="GO:0006412">
    <property type="term" value="P:translation"/>
    <property type="evidence" value="ECO:0007669"/>
    <property type="project" value="InterPro"/>
</dbReference>
<dbReference type="STRING" id="857340.A0A086T2V3"/>
<reference evidence="7" key="1">
    <citation type="journal article" date="2014" name="Genome Announc.">
        <title>Genome sequence and annotation of Acremonium chrysogenum, producer of the beta-lactam antibiotic cephalosporin C.</title>
        <authorList>
            <person name="Terfehr D."/>
            <person name="Dahlmann T.A."/>
            <person name="Specht T."/>
            <person name="Zadra I."/>
            <person name="Kuernsteiner H."/>
            <person name="Kueck U."/>
        </authorList>
    </citation>
    <scope>NUCLEOTIDE SEQUENCE [LARGE SCALE GENOMIC DNA]</scope>
    <source>
        <strain evidence="7">ATCC 11550 / CBS 779.69 / DSM 880 / IAM 14645 / JCM 23072 / IMI 49137</strain>
    </source>
</reference>
<dbReference type="Pfam" id="PF00573">
    <property type="entry name" value="Ribosomal_L4"/>
    <property type="match status" value="1"/>
</dbReference>
<dbReference type="InterPro" id="IPR002136">
    <property type="entry name" value="Ribosomal_uL4"/>
</dbReference>
<keyword evidence="3" id="KW-0687">Ribonucleoprotein</keyword>
<dbReference type="InterPro" id="IPR013005">
    <property type="entry name" value="Ribosomal_uL4-like"/>
</dbReference>
<dbReference type="Proteomes" id="UP000029964">
    <property type="component" value="Unassembled WGS sequence"/>
</dbReference>
<dbReference type="InterPro" id="IPR023574">
    <property type="entry name" value="Ribosomal_uL4_dom_sf"/>
</dbReference>
<proteinExistence type="inferred from homology"/>
<dbReference type="GO" id="GO:0005840">
    <property type="term" value="C:ribosome"/>
    <property type="evidence" value="ECO:0007669"/>
    <property type="project" value="UniProtKB-KW"/>
</dbReference>
<dbReference type="AlphaFoldDB" id="A0A086T2V3"/>
<name>A0A086T2V3_HAPC1</name>
<evidence type="ECO:0000313" key="6">
    <source>
        <dbReference type="EMBL" id="KFH43685.1"/>
    </source>
</evidence>
<comment type="caution">
    <text evidence="6">The sequence shown here is derived from an EMBL/GenBank/DDBJ whole genome shotgun (WGS) entry which is preliminary data.</text>
</comment>